<feature type="site" description="Important for catalytic activity" evidence="3">
    <location>
        <position position="331"/>
    </location>
</feature>
<keyword evidence="7" id="KW-1185">Reference proteome</keyword>
<evidence type="ECO:0000256" key="3">
    <source>
        <dbReference type="HAMAP-Rule" id="MF_00743"/>
    </source>
</evidence>
<dbReference type="Pfam" id="PF10415">
    <property type="entry name" value="FumaraseC_C"/>
    <property type="match status" value="1"/>
</dbReference>
<feature type="binding site" evidence="3">
    <location>
        <position position="187"/>
    </location>
    <ligand>
        <name>substrate</name>
    </ligand>
</feature>
<dbReference type="InterPro" id="IPR008948">
    <property type="entry name" value="L-Aspartase-like"/>
</dbReference>
<dbReference type="InterPro" id="IPR000362">
    <property type="entry name" value="Fumarate_lyase_fam"/>
</dbReference>
<dbReference type="HAMAP" id="MF_00743">
    <property type="entry name" value="FumaraseC"/>
    <property type="match status" value="1"/>
</dbReference>
<feature type="active site" evidence="3">
    <location>
        <position position="318"/>
    </location>
</feature>
<evidence type="ECO:0000256" key="2">
    <source>
        <dbReference type="ARBA" id="ARBA00023239"/>
    </source>
</evidence>
<dbReference type="CDD" id="cd01362">
    <property type="entry name" value="Fumarase_classII"/>
    <property type="match status" value="1"/>
</dbReference>
<protein>
    <recommendedName>
        <fullName evidence="3">Fumarate hydratase class II</fullName>
        <shortName evidence="3">Fumarase C</shortName>
        <ecNumber evidence="3">4.2.1.2</ecNumber>
    </recommendedName>
    <alternativeName>
        <fullName evidence="3">Aerobic fumarase</fullName>
    </alternativeName>
    <alternativeName>
        <fullName evidence="3">Iron-independent fumarase</fullName>
    </alternativeName>
</protein>
<comment type="miscellaneous">
    <text evidence="3">There are 2 substrate-binding sites: the catalytic A site, and the non-catalytic B site that may play a role in the transfer of substrate or product between the active site and the solvent. Alternatively, the B site may bind allosteric effectors.</text>
</comment>
<feature type="domain" description="Fumarase C C-terminal" evidence="5">
    <location>
        <begin position="408"/>
        <end position="460"/>
    </location>
</feature>
<dbReference type="PROSITE" id="PS00163">
    <property type="entry name" value="FUMARATE_LYASES"/>
    <property type="match status" value="1"/>
</dbReference>
<dbReference type="Gene3D" id="1.20.200.10">
    <property type="entry name" value="Fumarase/aspartase (Central domain)"/>
    <property type="match status" value="1"/>
</dbReference>
<keyword evidence="3" id="KW-0963">Cytoplasm</keyword>
<dbReference type="NCBIfam" id="TIGR00979">
    <property type="entry name" value="fumC_II"/>
    <property type="match status" value="1"/>
</dbReference>
<keyword evidence="3" id="KW-0816">Tricarboxylic acid cycle</keyword>
<dbReference type="PANTHER" id="PTHR11444:SF1">
    <property type="entry name" value="FUMARATE HYDRATASE, MITOCHONDRIAL"/>
    <property type="match status" value="1"/>
</dbReference>
<evidence type="ECO:0000256" key="1">
    <source>
        <dbReference type="ARBA" id="ARBA00009084"/>
    </source>
</evidence>
<gene>
    <name evidence="3 6" type="primary">fumC</name>
    <name evidence="6" type="ORF">H1B27_07045</name>
</gene>
<reference evidence="6 7" key="1">
    <citation type="submission" date="2020-07" db="EMBL/GenBank/DDBJ databases">
        <title>Bradyrhizobium diversity isolated from nodules of indigenous legumes of Western Australia.</title>
        <authorList>
            <person name="Klepa M.S."/>
        </authorList>
    </citation>
    <scope>NUCLEOTIDE SEQUENCE [LARGE SCALE GENOMIC DNA]</scope>
    <source>
        <strain evidence="6 7">CNPSo 4019</strain>
    </source>
</reference>
<comment type="function">
    <text evidence="3">Involved in the TCA cycle. Catalyzes the stereospecific interconversion of fumarate to L-malate.</text>
</comment>
<accession>A0ABS0NYG4</accession>
<feature type="domain" description="Fumarate lyase N-terminal" evidence="4">
    <location>
        <begin position="12"/>
        <end position="341"/>
    </location>
</feature>
<dbReference type="Pfam" id="PF00206">
    <property type="entry name" value="Lyase_1"/>
    <property type="match status" value="1"/>
</dbReference>
<dbReference type="SUPFAM" id="SSF48557">
    <property type="entry name" value="L-aspartase-like"/>
    <property type="match status" value="1"/>
</dbReference>
<dbReference type="Gene3D" id="1.10.275.10">
    <property type="entry name" value="Fumarase/aspartase (N-terminal domain)"/>
    <property type="match status" value="1"/>
</dbReference>
<dbReference type="RefSeq" id="WP_197965482.1">
    <property type="nucleotide sequence ID" value="NZ_JACEGD010000006.1"/>
</dbReference>
<feature type="binding site" description="in site B" evidence="3">
    <location>
        <begin position="129"/>
        <end position="132"/>
    </location>
    <ligand>
        <name>substrate</name>
    </ligand>
</feature>
<dbReference type="EC" id="4.2.1.2" evidence="3"/>
<feature type="binding site" evidence="3">
    <location>
        <begin position="139"/>
        <end position="141"/>
    </location>
    <ligand>
        <name>substrate</name>
    </ligand>
</feature>
<dbReference type="InterPro" id="IPR022761">
    <property type="entry name" value="Fumarate_lyase_N"/>
</dbReference>
<feature type="binding site" evidence="3">
    <location>
        <begin position="324"/>
        <end position="326"/>
    </location>
    <ligand>
        <name>substrate</name>
    </ligand>
</feature>
<comment type="subcellular location">
    <subcellularLocation>
        <location evidence="3">Cytoplasm</location>
    </subcellularLocation>
</comment>
<keyword evidence="2 3" id="KW-0456">Lyase</keyword>
<dbReference type="PRINTS" id="PR00149">
    <property type="entry name" value="FUMRATELYASE"/>
</dbReference>
<dbReference type="PANTHER" id="PTHR11444">
    <property type="entry name" value="ASPARTATEAMMONIA/ARGININOSUCCINATE/ADENYLOSUCCINATE LYASE"/>
    <property type="match status" value="1"/>
</dbReference>
<comment type="catalytic activity">
    <reaction evidence="3">
        <text>(S)-malate = fumarate + H2O</text>
        <dbReference type="Rhea" id="RHEA:12460"/>
        <dbReference type="ChEBI" id="CHEBI:15377"/>
        <dbReference type="ChEBI" id="CHEBI:15589"/>
        <dbReference type="ChEBI" id="CHEBI:29806"/>
        <dbReference type="EC" id="4.2.1.2"/>
    </reaction>
</comment>
<dbReference type="Proteomes" id="UP001194539">
    <property type="component" value="Unassembled WGS sequence"/>
</dbReference>
<comment type="caution">
    <text evidence="6">The sequence shown here is derived from an EMBL/GenBank/DDBJ whole genome shotgun (WGS) entry which is preliminary data.</text>
</comment>
<evidence type="ECO:0000259" key="4">
    <source>
        <dbReference type="Pfam" id="PF00206"/>
    </source>
</evidence>
<feature type="binding site" evidence="3">
    <location>
        <position position="319"/>
    </location>
    <ligand>
        <name>substrate</name>
    </ligand>
</feature>
<name>A0ABS0NYG4_9BRAD</name>
<dbReference type="InterPro" id="IPR024083">
    <property type="entry name" value="Fumarase/histidase_N"/>
</dbReference>
<sequence length="483" mass="51808">MNDLRKETDSLGEVSVAADKLWGAQTQRSLEHFSIGRDLMPREMIQSYAILKKAAANANYAGGRLDGKIHKLIVQVCDEILAGQHHDMFPLHVWMTGSGTQFNMNVNEVISNRCCQLAGTALGSKLPVHPNDHVNMSQSSNDSFPSAMYIAAALNVTERLVPAVEALHDAIAAKSSQWDDIVKIGRTHMQDATPLTLGQEWSGYAGMLADDLTRIGDALKDVFRLALGGTAVGTGINAAPGFAEAVAAEVARLTGLPFVSAPNKFAVQGAHDALVQLSGTLRTLAGSLYKIANDIRLMSCGPRAGFAELLIPENEPGSSIMPGKVNPTQAEALTMIAVQVMANDVAVGFGGAGGYLEMNVYKPLIIHNIAQSITILADGCTNFRTFLVEGTEPNRRKIQEYVEKSLMLVTALAPVIGYDKASRIAHYAMDNDLTLKSAALKLGFVTEPEFDRIVDPAKMVRPYVAEIKVPLAIGSEAGKGEIR</sequence>
<feature type="binding site" evidence="3">
    <location>
        <begin position="98"/>
        <end position="100"/>
    </location>
    <ligand>
        <name>substrate</name>
    </ligand>
</feature>
<evidence type="ECO:0000259" key="5">
    <source>
        <dbReference type="Pfam" id="PF10415"/>
    </source>
</evidence>
<dbReference type="InterPro" id="IPR005677">
    <property type="entry name" value="Fum_hydII"/>
</dbReference>
<dbReference type="InterPro" id="IPR018951">
    <property type="entry name" value="Fumarase_C_C"/>
</dbReference>
<comment type="pathway">
    <text evidence="3">Carbohydrate metabolism; tricarboxylic acid cycle; (S)-malate from fumarate: step 1/1.</text>
</comment>
<proteinExistence type="inferred from homology"/>
<dbReference type="EMBL" id="JACEGD010000006">
    <property type="protein sequence ID" value="MBH5386043.1"/>
    <property type="molecule type" value="Genomic_DNA"/>
</dbReference>
<feature type="active site" description="Proton donor/acceptor" evidence="3">
    <location>
        <position position="188"/>
    </location>
</feature>
<evidence type="ECO:0000313" key="6">
    <source>
        <dbReference type="EMBL" id="MBH5386043.1"/>
    </source>
</evidence>
<evidence type="ECO:0000313" key="7">
    <source>
        <dbReference type="Proteomes" id="UP001194539"/>
    </source>
</evidence>
<dbReference type="Gene3D" id="1.10.40.30">
    <property type="entry name" value="Fumarase/aspartase (C-terminal domain)"/>
    <property type="match status" value="1"/>
</dbReference>
<dbReference type="InterPro" id="IPR020557">
    <property type="entry name" value="Fumarate_lyase_CS"/>
</dbReference>
<comment type="similarity">
    <text evidence="1 3">Belongs to the class-II fumarase/aspartase family. Fumarase subfamily.</text>
</comment>
<dbReference type="GO" id="GO:0004333">
    <property type="term" value="F:fumarate hydratase activity"/>
    <property type="evidence" value="ECO:0007669"/>
    <property type="project" value="UniProtKB-EC"/>
</dbReference>
<organism evidence="6 7">
    <name type="scientific">Bradyrhizobium diversitatis</name>
    <dbReference type="NCBI Taxonomy" id="2755406"/>
    <lineage>
        <taxon>Bacteria</taxon>
        <taxon>Pseudomonadati</taxon>
        <taxon>Pseudomonadota</taxon>
        <taxon>Alphaproteobacteria</taxon>
        <taxon>Hyphomicrobiales</taxon>
        <taxon>Nitrobacteraceae</taxon>
        <taxon>Bradyrhizobium</taxon>
    </lineage>
</organism>
<comment type="subunit">
    <text evidence="3">Homotetramer.</text>
</comment>